<accession>A0ABS4WT54</accession>
<comment type="caution">
    <text evidence="2">The sequence shown here is derived from an EMBL/GenBank/DDBJ whole genome shotgun (WGS) entry which is preliminary data.</text>
</comment>
<dbReference type="Proteomes" id="UP000703720">
    <property type="component" value="Unassembled WGS sequence"/>
</dbReference>
<sequence length="107" mass="11145">MTSRSADPTTRGEVITRIIGLVLAVFFGIPFVALVWVALSSRFGSASADPHGYGLIFGTVLALGAGLLLAVALPLVLPRARRGSAYLWCMLGYLAVATVLVVSLLSA</sequence>
<keyword evidence="3" id="KW-1185">Reference proteome</keyword>
<dbReference type="EMBL" id="JAGIOA010000001">
    <property type="protein sequence ID" value="MBP2379394.1"/>
    <property type="molecule type" value="Genomic_DNA"/>
</dbReference>
<organism evidence="2 3">
    <name type="scientific">Microbacterium phyllosphaerae</name>
    <dbReference type="NCBI Taxonomy" id="124798"/>
    <lineage>
        <taxon>Bacteria</taxon>
        <taxon>Bacillati</taxon>
        <taxon>Actinomycetota</taxon>
        <taxon>Actinomycetes</taxon>
        <taxon>Micrococcales</taxon>
        <taxon>Microbacteriaceae</taxon>
        <taxon>Microbacterium</taxon>
    </lineage>
</organism>
<reference evidence="2 3" key="1">
    <citation type="submission" date="2021-03" db="EMBL/GenBank/DDBJ databases">
        <title>Sequencing the genomes of 1000 actinobacteria strains.</title>
        <authorList>
            <person name="Klenk H.-P."/>
        </authorList>
    </citation>
    <scope>NUCLEOTIDE SEQUENCE [LARGE SCALE GENOMIC DNA]</scope>
    <source>
        <strain evidence="2 3">DSM 13468</strain>
    </source>
</reference>
<name>A0ABS4WT54_9MICO</name>
<evidence type="ECO:0008006" key="4">
    <source>
        <dbReference type="Google" id="ProtNLM"/>
    </source>
</evidence>
<evidence type="ECO:0000256" key="1">
    <source>
        <dbReference type="SAM" id="Phobius"/>
    </source>
</evidence>
<keyword evidence="1" id="KW-0812">Transmembrane</keyword>
<feature type="transmembrane region" description="Helical" evidence="1">
    <location>
        <begin position="21"/>
        <end position="39"/>
    </location>
</feature>
<keyword evidence="1" id="KW-1133">Transmembrane helix</keyword>
<evidence type="ECO:0000313" key="2">
    <source>
        <dbReference type="EMBL" id="MBP2379394.1"/>
    </source>
</evidence>
<feature type="transmembrane region" description="Helical" evidence="1">
    <location>
        <begin position="85"/>
        <end position="105"/>
    </location>
</feature>
<gene>
    <name evidence="2" type="ORF">JOF42_002889</name>
</gene>
<evidence type="ECO:0000313" key="3">
    <source>
        <dbReference type="Proteomes" id="UP000703720"/>
    </source>
</evidence>
<dbReference type="RefSeq" id="WP_210098473.1">
    <property type="nucleotide sequence ID" value="NZ_BAAAIO010000002.1"/>
</dbReference>
<feature type="transmembrane region" description="Helical" evidence="1">
    <location>
        <begin position="51"/>
        <end position="73"/>
    </location>
</feature>
<protein>
    <recommendedName>
        <fullName evidence="4">DUF4190 domain-containing protein</fullName>
    </recommendedName>
</protein>
<proteinExistence type="predicted"/>
<keyword evidence="1" id="KW-0472">Membrane</keyword>